<protein>
    <submittedName>
        <fullName evidence="3">GNAT family N-acetyltransferase</fullName>
    </submittedName>
</protein>
<evidence type="ECO:0000313" key="4">
    <source>
        <dbReference type="Proteomes" id="UP000726170"/>
    </source>
</evidence>
<proteinExistence type="predicted"/>
<name>A0ABS6EFV6_9CLOT</name>
<dbReference type="PANTHER" id="PTHR13947:SF37">
    <property type="entry name" value="LD18367P"/>
    <property type="match status" value="1"/>
</dbReference>
<evidence type="ECO:0000256" key="1">
    <source>
        <dbReference type="ARBA" id="ARBA00022679"/>
    </source>
</evidence>
<dbReference type="Pfam" id="PF00583">
    <property type="entry name" value="Acetyltransf_1"/>
    <property type="match status" value="1"/>
</dbReference>
<feature type="domain" description="N-acetyltransferase" evidence="2">
    <location>
        <begin position="1"/>
        <end position="165"/>
    </location>
</feature>
<dbReference type="PANTHER" id="PTHR13947">
    <property type="entry name" value="GNAT FAMILY N-ACETYLTRANSFERASE"/>
    <property type="match status" value="1"/>
</dbReference>
<reference evidence="3 4" key="1">
    <citation type="submission" date="2021-06" db="EMBL/GenBank/DDBJ databases">
        <authorList>
            <person name="Sun Q."/>
            <person name="Li D."/>
        </authorList>
    </citation>
    <scope>NUCLEOTIDE SEQUENCE [LARGE SCALE GENOMIC DNA]</scope>
    <source>
        <strain evidence="3 4">MSJ-11</strain>
    </source>
</reference>
<dbReference type="PROSITE" id="PS51186">
    <property type="entry name" value="GNAT"/>
    <property type="match status" value="1"/>
</dbReference>
<accession>A0ABS6EFV6</accession>
<dbReference type="InterPro" id="IPR000182">
    <property type="entry name" value="GNAT_dom"/>
</dbReference>
<dbReference type="CDD" id="cd04301">
    <property type="entry name" value="NAT_SF"/>
    <property type="match status" value="1"/>
</dbReference>
<keyword evidence="4" id="KW-1185">Reference proteome</keyword>
<organism evidence="3 4">
    <name type="scientific">Clostridium mobile</name>
    <dbReference type="NCBI Taxonomy" id="2841512"/>
    <lineage>
        <taxon>Bacteria</taxon>
        <taxon>Bacillati</taxon>
        <taxon>Bacillota</taxon>
        <taxon>Clostridia</taxon>
        <taxon>Eubacteriales</taxon>
        <taxon>Clostridiaceae</taxon>
        <taxon>Clostridium</taxon>
    </lineage>
</organism>
<evidence type="ECO:0000313" key="3">
    <source>
        <dbReference type="EMBL" id="MBU5484079.1"/>
    </source>
</evidence>
<comment type="caution">
    <text evidence="3">The sequence shown here is derived from an EMBL/GenBank/DDBJ whole genome shotgun (WGS) entry which is preliminary data.</text>
</comment>
<dbReference type="InterPro" id="IPR050769">
    <property type="entry name" value="NAT_camello-type"/>
</dbReference>
<dbReference type="Proteomes" id="UP000726170">
    <property type="component" value="Unassembled WGS sequence"/>
</dbReference>
<evidence type="ECO:0000259" key="2">
    <source>
        <dbReference type="PROSITE" id="PS51186"/>
    </source>
</evidence>
<gene>
    <name evidence="3" type="ORF">KQI86_07025</name>
</gene>
<dbReference type="RefSeq" id="WP_216438573.1">
    <property type="nucleotide sequence ID" value="NZ_JAHLQF010000002.1"/>
</dbReference>
<sequence>MIRKAANEDLKAIMKIIKETIVEMHSYNNYQWDENYPQEKDFAGDIKKGDLYVIEKEGELVGFACINKEEPIEYNGLNWSLNEDVFVVHRMAVSSSHRQMGIGTELINFADELALKNNINYLKTDTYSLNTKMNTFFKRSGYDLIGEMSFLGKEKPFYCYERILEI</sequence>
<dbReference type="EMBL" id="JAHLQF010000002">
    <property type="protein sequence ID" value="MBU5484079.1"/>
    <property type="molecule type" value="Genomic_DNA"/>
</dbReference>
<keyword evidence="1" id="KW-0808">Transferase</keyword>